<gene>
    <name evidence="1" type="ORF">BN2614_LOCUS2</name>
</gene>
<dbReference type="AlphaFoldDB" id="A0A9X9M410"/>
<keyword evidence="2" id="KW-1185">Reference proteome</keyword>
<organism evidence="1 2">
    <name type="scientific">Gulo gulo</name>
    <name type="common">Wolverine</name>
    <name type="synonym">Gluton</name>
    <dbReference type="NCBI Taxonomy" id="48420"/>
    <lineage>
        <taxon>Eukaryota</taxon>
        <taxon>Metazoa</taxon>
        <taxon>Chordata</taxon>
        <taxon>Craniata</taxon>
        <taxon>Vertebrata</taxon>
        <taxon>Euteleostomi</taxon>
        <taxon>Mammalia</taxon>
        <taxon>Eutheria</taxon>
        <taxon>Laurasiatheria</taxon>
        <taxon>Carnivora</taxon>
        <taxon>Caniformia</taxon>
        <taxon>Musteloidea</taxon>
        <taxon>Mustelidae</taxon>
        <taxon>Guloninae</taxon>
        <taxon>Gulo</taxon>
    </lineage>
</organism>
<dbReference type="EMBL" id="CYRY02041320">
    <property type="protein sequence ID" value="VCX31425.1"/>
    <property type="molecule type" value="Genomic_DNA"/>
</dbReference>
<reference evidence="1 2" key="1">
    <citation type="submission" date="2018-10" db="EMBL/GenBank/DDBJ databases">
        <authorList>
            <person name="Ekblom R."/>
            <person name="Jareborg N."/>
        </authorList>
    </citation>
    <scope>NUCLEOTIDE SEQUENCE [LARGE SCALE GENOMIC DNA]</scope>
    <source>
        <tissue evidence="1">Muscle</tissue>
    </source>
</reference>
<dbReference type="Proteomes" id="UP000269945">
    <property type="component" value="Unassembled WGS sequence"/>
</dbReference>
<name>A0A9X9M410_GULGU</name>
<evidence type="ECO:0000313" key="1">
    <source>
        <dbReference type="EMBL" id="VCX31425.1"/>
    </source>
</evidence>
<feature type="non-terminal residue" evidence="1">
    <location>
        <position position="1"/>
    </location>
</feature>
<protein>
    <submittedName>
        <fullName evidence="1">Uncharacterized protein</fullName>
    </submittedName>
</protein>
<comment type="caution">
    <text evidence="1">The sequence shown here is derived from an EMBL/GenBank/DDBJ whole genome shotgun (WGS) entry which is preliminary data.</text>
</comment>
<sequence length="89" mass="9919">PLEFHIPLSAFPQLPLDVDTLPPSPQVQRYPSVNVQLKCSLIRKAFLGHPGHNKAFFSPNVRCIWFALSVSAHLSLSLHSFCPLCTEPL</sequence>
<accession>A0A9X9M410</accession>
<proteinExistence type="predicted"/>
<evidence type="ECO:0000313" key="2">
    <source>
        <dbReference type="Proteomes" id="UP000269945"/>
    </source>
</evidence>